<dbReference type="InterPro" id="IPR012823">
    <property type="entry name" value="Flagell_FliJ"/>
</dbReference>
<keyword evidence="12" id="KW-0282">Flagellum</keyword>
<evidence type="ECO:0000256" key="8">
    <source>
        <dbReference type="ARBA" id="ARBA00022927"/>
    </source>
</evidence>
<feature type="coiled-coil region" evidence="11">
    <location>
        <begin position="36"/>
        <end position="96"/>
    </location>
</feature>
<evidence type="ECO:0000256" key="9">
    <source>
        <dbReference type="ARBA" id="ARBA00023136"/>
    </source>
</evidence>
<evidence type="ECO:0000256" key="2">
    <source>
        <dbReference type="ARBA" id="ARBA00010004"/>
    </source>
</evidence>
<dbReference type="InterPro" id="IPR053716">
    <property type="entry name" value="Flag_assembly_chemotaxis_eff"/>
</dbReference>
<dbReference type="Proteomes" id="UP000318138">
    <property type="component" value="Chromosome"/>
</dbReference>
<dbReference type="RefSeq" id="WP_176009472.1">
    <property type="nucleotide sequence ID" value="NZ_CP041372.2"/>
</dbReference>
<comment type="subcellular location">
    <subcellularLocation>
        <location evidence="1">Cell membrane</location>
        <topology evidence="1">Peripheral membrane protein</topology>
        <orientation evidence="1">Cytoplasmic side</orientation>
    </subcellularLocation>
</comment>
<keyword evidence="10" id="KW-1006">Bacterial flagellum protein export</keyword>
<evidence type="ECO:0000256" key="3">
    <source>
        <dbReference type="ARBA" id="ARBA00020392"/>
    </source>
</evidence>
<evidence type="ECO:0000256" key="6">
    <source>
        <dbReference type="ARBA" id="ARBA00022500"/>
    </source>
</evidence>
<organism evidence="12 13">
    <name type="scientific">Paenalkalicoccus suaedae</name>
    <dbReference type="NCBI Taxonomy" id="2592382"/>
    <lineage>
        <taxon>Bacteria</taxon>
        <taxon>Bacillati</taxon>
        <taxon>Bacillota</taxon>
        <taxon>Bacilli</taxon>
        <taxon>Bacillales</taxon>
        <taxon>Bacillaceae</taxon>
        <taxon>Paenalkalicoccus</taxon>
    </lineage>
</organism>
<keyword evidence="8" id="KW-0653">Protein transport</keyword>
<name>A0A859FEB6_9BACI</name>
<dbReference type="Gene3D" id="1.10.287.1700">
    <property type="match status" value="1"/>
</dbReference>
<evidence type="ECO:0000256" key="1">
    <source>
        <dbReference type="ARBA" id="ARBA00004413"/>
    </source>
</evidence>
<dbReference type="GO" id="GO:0071973">
    <property type="term" value="P:bacterial-type flagellum-dependent cell motility"/>
    <property type="evidence" value="ECO:0007669"/>
    <property type="project" value="InterPro"/>
</dbReference>
<keyword evidence="12" id="KW-0966">Cell projection</keyword>
<dbReference type="AlphaFoldDB" id="A0A859FEB6"/>
<evidence type="ECO:0000313" key="13">
    <source>
        <dbReference type="Proteomes" id="UP000318138"/>
    </source>
</evidence>
<dbReference type="GO" id="GO:0006935">
    <property type="term" value="P:chemotaxis"/>
    <property type="evidence" value="ECO:0007669"/>
    <property type="project" value="UniProtKB-KW"/>
</dbReference>
<reference evidence="13" key="1">
    <citation type="submission" date="2019-07" db="EMBL/GenBank/DDBJ databases">
        <title>Bacillus alkalisoli sp. nov. isolated from saline soil.</title>
        <authorList>
            <person name="Sun J.-Q."/>
            <person name="Xu L."/>
        </authorList>
    </citation>
    <scope>NUCLEOTIDE SEQUENCE [LARGE SCALE GENOMIC DNA]</scope>
    <source>
        <strain evidence="13">M4U3P1</strain>
    </source>
</reference>
<dbReference type="Pfam" id="PF02050">
    <property type="entry name" value="FliJ"/>
    <property type="match status" value="1"/>
</dbReference>
<dbReference type="GO" id="GO:0005886">
    <property type="term" value="C:plasma membrane"/>
    <property type="evidence" value="ECO:0007669"/>
    <property type="project" value="UniProtKB-SubCell"/>
</dbReference>
<evidence type="ECO:0000256" key="7">
    <source>
        <dbReference type="ARBA" id="ARBA00022795"/>
    </source>
</evidence>
<keyword evidence="12" id="KW-0969">Cilium</keyword>
<dbReference type="GO" id="GO:0044781">
    <property type="term" value="P:bacterial-type flagellum organization"/>
    <property type="evidence" value="ECO:0007669"/>
    <property type="project" value="UniProtKB-KW"/>
</dbReference>
<gene>
    <name evidence="12" type="primary">fliJ</name>
    <name evidence="12" type="ORF">FLK61_32570</name>
</gene>
<keyword evidence="13" id="KW-1185">Reference proteome</keyword>
<dbReference type="NCBIfam" id="TIGR02473">
    <property type="entry name" value="flagell_FliJ"/>
    <property type="match status" value="1"/>
</dbReference>
<protein>
    <recommendedName>
        <fullName evidence="3">Flagellar FliJ protein</fullName>
    </recommendedName>
</protein>
<dbReference type="GO" id="GO:0009288">
    <property type="term" value="C:bacterial-type flagellum"/>
    <property type="evidence" value="ECO:0007669"/>
    <property type="project" value="InterPro"/>
</dbReference>
<keyword evidence="7" id="KW-1005">Bacterial flagellum biogenesis</keyword>
<comment type="similarity">
    <text evidence="2">Belongs to the FliJ family.</text>
</comment>
<dbReference type="KEGG" id="psua:FLK61_32570"/>
<sequence>MSFTYQLQKVLEIKEYEKAAAEKEFSDSVRSFEESAKELYAMLKRREELIDQTQQQIMQGMSIAFIQQNEQTISFLEQEIGKLQKITQKARREMQEKESFLTVKSVDLKKYERMKEIEFERYVEHEKQEEMKFLDEVSVNQFIRR</sequence>
<keyword evidence="5" id="KW-1003">Cell membrane</keyword>
<keyword evidence="9" id="KW-0472">Membrane</keyword>
<evidence type="ECO:0000256" key="5">
    <source>
        <dbReference type="ARBA" id="ARBA00022475"/>
    </source>
</evidence>
<dbReference type="GO" id="GO:0015031">
    <property type="term" value="P:protein transport"/>
    <property type="evidence" value="ECO:0007669"/>
    <property type="project" value="UniProtKB-KW"/>
</dbReference>
<keyword evidence="4" id="KW-0813">Transport</keyword>
<dbReference type="EMBL" id="CP041372">
    <property type="protein sequence ID" value="QKS71437.1"/>
    <property type="molecule type" value="Genomic_DNA"/>
</dbReference>
<keyword evidence="11" id="KW-0175">Coiled coil</keyword>
<evidence type="ECO:0000313" key="12">
    <source>
        <dbReference type="EMBL" id="QKS71437.1"/>
    </source>
</evidence>
<proteinExistence type="inferred from homology"/>
<evidence type="ECO:0000256" key="10">
    <source>
        <dbReference type="ARBA" id="ARBA00023225"/>
    </source>
</evidence>
<evidence type="ECO:0000256" key="4">
    <source>
        <dbReference type="ARBA" id="ARBA00022448"/>
    </source>
</evidence>
<keyword evidence="6" id="KW-0145">Chemotaxis</keyword>
<evidence type="ECO:0000256" key="11">
    <source>
        <dbReference type="SAM" id="Coils"/>
    </source>
</evidence>
<accession>A0A859FEB6</accession>